<dbReference type="EMBL" id="SJPX01000002">
    <property type="protein sequence ID" value="TWU56319.1"/>
    <property type="molecule type" value="Genomic_DNA"/>
</dbReference>
<proteinExistence type="predicted"/>
<reference evidence="1 2" key="1">
    <citation type="submission" date="2019-02" db="EMBL/GenBank/DDBJ databases">
        <title>Deep-cultivation of Planctomycetes and their phenomic and genomic characterization uncovers novel biology.</title>
        <authorList>
            <person name="Wiegand S."/>
            <person name="Jogler M."/>
            <person name="Boedeker C."/>
            <person name="Pinto D."/>
            <person name="Vollmers J."/>
            <person name="Rivas-Marin E."/>
            <person name="Kohn T."/>
            <person name="Peeters S.H."/>
            <person name="Heuer A."/>
            <person name="Rast P."/>
            <person name="Oberbeckmann S."/>
            <person name="Bunk B."/>
            <person name="Jeske O."/>
            <person name="Meyerdierks A."/>
            <person name="Storesund J.E."/>
            <person name="Kallscheuer N."/>
            <person name="Luecker S."/>
            <person name="Lage O.M."/>
            <person name="Pohl T."/>
            <person name="Merkel B.J."/>
            <person name="Hornburger P."/>
            <person name="Mueller R.-W."/>
            <person name="Bruemmer F."/>
            <person name="Labrenz M."/>
            <person name="Spormann A.M."/>
            <person name="Op Den Camp H."/>
            <person name="Overmann J."/>
            <person name="Amann R."/>
            <person name="Jetten M.S.M."/>
            <person name="Mascher T."/>
            <person name="Medema M.H."/>
            <person name="Devos D.P."/>
            <person name="Kaster A.-K."/>
            <person name="Ovreas L."/>
            <person name="Rohde M."/>
            <person name="Galperin M.Y."/>
            <person name="Jogler C."/>
        </authorList>
    </citation>
    <scope>NUCLEOTIDE SEQUENCE [LARGE SCALE GENOMIC DNA]</scope>
    <source>
        <strain evidence="1 2">Poly59</strain>
    </source>
</reference>
<evidence type="ECO:0000313" key="2">
    <source>
        <dbReference type="Proteomes" id="UP000317977"/>
    </source>
</evidence>
<protein>
    <submittedName>
        <fullName evidence="1">Uncharacterized protein</fullName>
    </submittedName>
</protein>
<accession>A0A5C6F9D9</accession>
<name>A0A5C6F9D9_9BACT</name>
<gene>
    <name evidence="1" type="ORF">Poly59_26230</name>
</gene>
<dbReference type="Proteomes" id="UP000317977">
    <property type="component" value="Unassembled WGS sequence"/>
</dbReference>
<dbReference type="AlphaFoldDB" id="A0A5C6F9D9"/>
<sequence length="57" mass="6338">MIPAILSCVYVIYLYHTLHHMESSGVDSAAEVSVTPEAISDRIQKIQHRLDKLAEGT</sequence>
<comment type="caution">
    <text evidence="1">The sequence shown here is derived from an EMBL/GenBank/DDBJ whole genome shotgun (WGS) entry which is preliminary data.</text>
</comment>
<evidence type="ECO:0000313" key="1">
    <source>
        <dbReference type="EMBL" id="TWU56319.1"/>
    </source>
</evidence>
<keyword evidence="2" id="KW-1185">Reference proteome</keyword>
<organism evidence="1 2">
    <name type="scientific">Rubripirellula reticaptiva</name>
    <dbReference type="NCBI Taxonomy" id="2528013"/>
    <lineage>
        <taxon>Bacteria</taxon>
        <taxon>Pseudomonadati</taxon>
        <taxon>Planctomycetota</taxon>
        <taxon>Planctomycetia</taxon>
        <taxon>Pirellulales</taxon>
        <taxon>Pirellulaceae</taxon>
        <taxon>Rubripirellula</taxon>
    </lineage>
</organism>